<dbReference type="PaxDb" id="882-DVU_1965"/>
<reference evidence="1 2" key="1">
    <citation type="journal article" date="2004" name="Nat. Biotechnol.">
        <title>The genome sequence of the anaerobic, sulfate-reducing bacterium Desulfovibrio vulgaris Hildenborough.</title>
        <authorList>
            <person name="Heidelberg J.F."/>
            <person name="Seshadri R."/>
            <person name="Haveman S.A."/>
            <person name="Hemme C.L."/>
            <person name="Paulsen I.T."/>
            <person name="Kolonay J.F."/>
            <person name="Eisen J.A."/>
            <person name="Ward N."/>
            <person name="Methe B."/>
            <person name="Brinkac L.M."/>
            <person name="Daugherty S.C."/>
            <person name="Deboy R.T."/>
            <person name="Dodson R.J."/>
            <person name="Durkin A.S."/>
            <person name="Madupu R."/>
            <person name="Nelson W.C."/>
            <person name="Sullivan S.A."/>
            <person name="Fouts D."/>
            <person name="Haft D.H."/>
            <person name="Selengut J."/>
            <person name="Peterson J.D."/>
            <person name="Davidsen T.M."/>
            <person name="Zafar N."/>
            <person name="Zhou L."/>
            <person name="Radune D."/>
            <person name="Dimitrov G."/>
            <person name="Hance M."/>
            <person name="Tran K."/>
            <person name="Khouri H."/>
            <person name="Gill J."/>
            <person name="Utterback T.R."/>
            <person name="Feldblyum T.V."/>
            <person name="Wall J.D."/>
            <person name="Voordouw G."/>
            <person name="Fraser C.M."/>
        </authorList>
    </citation>
    <scope>NUCLEOTIDE SEQUENCE [LARGE SCALE GENOMIC DNA]</scope>
    <source>
        <strain evidence="2">ATCC 29579 / DSM 644 / NCIMB 8303 / VKM B-1760 / Hildenborough</strain>
    </source>
</reference>
<evidence type="ECO:0000313" key="2">
    <source>
        <dbReference type="Proteomes" id="UP000002194"/>
    </source>
</evidence>
<evidence type="ECO:0000313" key="1">
    <source>
        <dbReference type="EMBL" id="AAS96441.1"/>
    </source>
</evidence>
<dbReference type="EnsemblBacteria" id="AAS96441">
    <property type="protein sequence ID" value="AAS96441"/>
    <property type="gene ID" value="DVU_1965"/>
</dbReference>
<accession>Q72AM7</accession>
<dbReference type="EMBL" id="AE017285">
    <property type="protein sequence ID" value="AAS96441.1"/>
    <property type="molecule type" value="Genomic_DNA"/>
</dbReference>
<protein>
    <submittedName>
        <fullName evidence="1">Uncharacterized protein</fullName>
    </submittedName>
</protein>
<dbReference type="HOGENOM" id="CLU_2665207_0_0_7"/>
<dbReference type="AlphaFoldDB" id="Q72AM7"/>
<gene>
    <name evidence="1" type="ordered locus">DVU_1965</name>
</gene>
<organism evidence="1 2">
    <name type="scientific">Nitratidesulfovibrio vulgaris (strain ATCC 29579 / DSM 644 / CCUG 34227 / NCIMB 8303 / VKM B-1760 / Hildenborough)</name>
    <name type="common">Desulfovibrio vulgaris</name>
    <dbReference type="NCBI Taxonomy" id="882"/>
    <lineage>
        <taxon>Bacteria</taxon>
        <taxon>Pseudomonadati</taxon>
        <taxon>Thermodesulfobacteriota</taxon>
        <taxon>Desulfovibrionia</taxon>
        <taxon>Desulfovibrionales</taxon>
        <taxon>Desulfovibrionaceae</taxon>
        <taxon>Nitratidesulfovibrio</taxon>
    </lineage>
</organism>
<sequence length="75" mass="8111">MCFSIPPLSIGIKKINDFLSPYSQKDVLCLQNATSLPCISLRPQSPMSGRGVAPVGGRPRVFDVHRHALPPPTQA</sequence>
<proteinExistence type="predicted"/>
<name>Q72AM7_NITV2</name>
<dbReference type="KEGG" id="dvu:DVU_1965"/>
<keyword evidence="2" id="KW-1185">Reference proteome</keyword>
<dbReference type="Proteomes" id="UP000002194">
    <property type="component" value="Chromosome"/>
</dbReference>